<organism evidence="2 3">
    <name type="scientific">Nicotiana sylvestris</name>
    <name type="common">Wood tobacco</name>
    <name type="synonym">South American tobacco</name>
    <dbReference type="NCBI Taxonomy" id="4096"/>
    <lineage>
        <taxon>Eukaryota</taxon>
        <taxon>Viridiplantae</taxon>
        <taxon>Streptophyta</taxon>
        <taxon>Embryophyta</taxon>
        <taxon>Tracheophyta</taxon>
        <taxon>Spermatophyta</taxon>
        <taxon>Magnoliopsida</taxon>
        <taxon>eudicotyledons</taxon>
        <taxon>Gunneridae</taxon>
        <taxon>Pentapetalae</taxon>
        <taxon>asterids</taxon>
        <taxon>lamiids</taxon>
        <taxon>Solanales</taxon>
        <taxon>Solanaceae</taxon>
        <taxon>Nicotianoideae</taxon>
        <taxon>Nicotianeae</taxon>
        <taxon>Nicotiana</taxon>
    </lineage>
</organism>
<evidence type="ECO:0000259" key="1">
    <source>
        <dbReference type="Pfam" id="PF13966"/>
    </source>
</evidence>
<feature type="domain" description="Reverse transcriptase zinc-binding" evidence="1">
    <location>
        <begin position="10"/>
        <end position="59"/>
    </location>
</feature>
<sequence length="155" mass="18327">MVHQDGFLCLTWQLIGGLSTRERLASWGVTDTLVCPLCNVANETIDHLFFSCVYSSGIWNILLQWQGLTRKTMSWQHEMAWMEVNERGRSARAEVSRMAIAGCVYHIWQERNMRIFQNKQRQEEQVIRQIIQEIFCRGSMWARLAKKLERLNFYP</sequence>
<dbReference type="PANTHER" id="PTHR33116:SF66">
    <property type="entry name" value="REVERSE TRANSCRIPTASE ZINC-BINDING DOMAIN-CONTAINING PROTEIN"/>
    <property type="match status" value="1"/>
</dbReference>
<reference evidence="2" key="1">
    <citation type="journal article" date="2013" name="Genome Biol.">
        <title>Reference genomes and transcriptomes of Nicotiana sylvestris and Nicotiana tomentosiformis.</title>
        <authorList>
            <person name="Sierro N."/>
            <person name="Battey J.N."/>
            <person name="Ouadi S."/>
            <person name="Bovet L."/>
            <person name="Goepfert S."/>
            <person name="Bakaher N."/>
            <person name="Peitsch M.C."/>
            <person name="Ivanov N.V."/>
        </authorList>
    </citation>
    <scope>NUCLEOTIDE SEQUENCE [LARGE SCALE GENOMIC DNA]</scope>
</reference>
<dbReference type="OrthoDB" id="1938430at2759"/>
<accession>A0A1U7X420</accession>
<evidence type="ECO:0000313" key="3">
    <source>
        <dbReference type="RefSeq" id="XP_009781619.1"/>
    </source>
</evidence>
<reference evidence="3" key="2">
    <citation type="submission" date="2025-08" db="UniProtKB">
        <authorList>
            <consortium name="RefSeq"/>
        </authorList>
    </citation>
    <scope>IDENTIFICATION</scope>
    <source>
        <tissue evidence="3">Leaf</tissue>
    </source>
</reference>
<keyword evidence="2" id="KW-1185">Reference proteome</keyword>
<protein>
    <submittedName>
        <fullName evidence="3">Uncharacterized protein LOC104230493</fullName>
    </submittedName>
</protein>
<dbReference type="Pfam" id="PF13966">
    <property type="entry name" value="zf-RVT"/>
    <property type="match status" value="1"/>
</dbReference>
<gene>
    <name evidence="3" type="primary">LOC104230493</name>
</gene>
<dbReference type="eggNOG" id="KOG1075">
    <property type="taxonomic scope" value="Eukaryota"/>
</dbReference>
<dbReference type="Proteomes" id="UP000189701">
    <property type="component" value="Unplaced"/>
</dbReference>
<dbReference type="InterPro" id="IPR026960">
    <property type="entry name" value="RVT-Znf"/>
</dbReference>
<dbReference type="AlphaFoldDB" id="A0A1U7X420"/>
<proteinExistence type="predicted"/>
<dbReference type="RefSeq" id="XP_009781619.1">
    <property type="nucleotide sequence ID" value="XM_009783317.1"/>
</dbReference>
<dbReference type="PANTHER" id="PTHR33116">
    <property type="entry name" value="REVERSE TRANSCRIPTASE ZINC-BINDING DOMAIN-CONTAINING PROTEIN-RELATED-RELATED"/>
    <property type="match status" value="1"/>
</dbReference>
<evidence type="ECO:0000313" key="2">
    <source>
        <dbReference type="Proteomes" id="UP000189701"/>
    </source>
</evidence>
<name>A0A1U7X420_NICSY</name>